<accession>A0ABD3PW56</accession>
<dbReference type="AlphaFoldDB" id="A0ABD3PW56"/>
<evidence type="ECO:0000313" key="2">
    <source>
        <dbReference type="Proteomes" id="UP001516023"/>
    </source>
</evidence>
<evidence type="ECO:0000313" key="1">
    <source>
        <dbReference type="EMBL" id="KAL3792193.1"/>
    </source>
</evidence>
<proteinExistence type="predicted"/>
<reference evidence="1 2" key="1">
    <citation type="journal article" date="2020" name="G3 (Bethesda)">
        <title>Improved Reference Genome for Cyclotella cryptica CCMP332, a Model for Cell Wall Morphogenesis, Salinity Adaptation, and Lipid Production in Diatoms (Bacillariophyta).</title>
        <authorList>
            <person name="Roberts W.R."/>
            <person name="Downey K.M."/>
            <person name="Ruck E.C."/>
            <person name="Traller J.C."/>
            <person name="Alverson A.J."/>
        </authorList>
    </citation>
    <scope>NUCLEOTIDE SEQUENCE [LARGE SCALE GENOMIC DNA]</scope>
    <source>
        <strain evidence="1 2">CCMP332</strain>
    </source>
</reference>
<name>A0ABD3PW56_9STRA</name>
<organism evidence="1 2">
    <name type="scientific">Cyclotella cryptica</name>
    <dbReference type="NCBI Taxonomy" id="29204"/>
    <lineage>
        <taxon>Eukaryota</taxon>
        <taxon>Sar</taxon>
        <taxon>Stramenopiles</taxon>
        <taxon>Ochrophyta</taxon>
        <taxon>Bacillariophyta</taxon>
        <taxon>Coscinodiscophyceae</taxon>
        <taxon>Thalassiosirophycidae</taxon>
        <taxon>Stephanodiscales</taxon>
        <taxon>Stephanodiscaceae</taxon>
        <taxon>Cyclotella</taxon>
    </lineage>
</organism>
<protein>
    <submittedName>
        <fullName evidence="1">Uncharacterized protein</fullName>
    </submittedName>
</protein>
<gene>
    <name evidence="1" type="ORF">HJC23_009657</name>
</gene>
<dbReference type="EMBL" id="JABMIG020000104">
    <property type="protein sequence ID" value="KAL3792193.1"/>
    <property type="molecule type" value="Genomic_DNA"/>
</dbReference>
<dbReference type="Proteomes" id="UP001516023">
    <property type="component" value="Unassembled WGS sequence"/>
</dbReference>
<keyword evidence="2" id="KW-1185">Reference proteome</keyword>
<sequence length="60" mass="6645">MMLSSAHGEQRRSKRVSNAETLPFVPSVAYHNADKQFLSLRGHHALLCSLDGRVVEIDAP</sequence>
<comment type="caution">
    <text evidence="1">The sequence shown here is derived from an EMBL/GenBank/DDBJ whole genome shotgun (WGS) entry which is preliminary data.</text>
</comment>